<dbReference type="Proteomes" id="UP000515312">
    <property type="component" value="Chromosome"/>
</dbReference>
<dbReference type="SMART" id="SM00862">
    <property type="entry name" value="Trans_reg_C"/>
    <property type="match status" value="1"/>
</dbReference>
<dbReference type="SUPFAM" id="SSF52172">
    <property type="entry name" value="CheY-like"/>
    <property type="match status" value="1"/>
</dbReference>
<keyword evidence="1 6" id="KW-0597">Phosphoprotein</keyword>
<evidence type="ECO:0000259" key="9">
    <source>
        <dbReference type="PROSITE" id="PS51755"/>
    </source>
</evidence>
<evidence type="ECO:0000313" key="10">
    <source>
        <dbReference type="EMBL" id="QNI34170.1"/>
    </source>
</evidence>
<dbReference type="Gene3D" id="6.10.250.690">
    <property type="match status" value="1"/>
</dbReference>
<dbReference type="Pfam" id="PF00072">
    <property type="entry name" value="Response_reg"/>
    <property type="match status" value="1"/>
</dbReference>
<dbReference type="SMART" id="SM00448">
    <property type="entry name" value="REC"/>
    <property type="match status" value="1"/>
</dbReference>
<keyword evidence="5" id="KW-0804">Transcription</keyword>
<keyword evidence="4 7" id="KW-0238">DNA-binding</keyword>
<feature type="domain" description="Response regulatory" evidence="8">
    <location>
        <begin position="2"/>
        <end position="116"/>
    </location>
</feature>
<dbReference type="Gene3D" id="1.10.10.10">
    <property type="entry name" value="Winged helix-like DNA-binding domain superfamily/Winged helix DNA-binding domain"/>
    <property type="match status" value="1"/>
</dbReference>
<dbReference type="PANTHER" id="PTHR48111">
    <property type="entry name" value="REGULATOR OF RPOS"/>
    <property type="match status" value="1"/>
</dbReference>
<evidence type="ECO:0000256" key="2">
    <source>
        <dbReference type="ARBA" id="ARBA00023012"/>
    </source>
</evidence>
<dbReference type="InterPro" id="IPR001789">
    <property type="entry name" value="Sig_transdc_resp-reg_receiver"/>
</dbReference>
<dbReference type="AlphaFoldDB" id="A0A7G8BNQ0"/>
<keyword evidence="2" id="KW-0902">Two-component regulatory system</keyword>
<evidence type="ECO:0000256" key="4">
    <source>
        <dbReference type="ARBA" id="ARBA00023125"/>
    </source>
</evidence>
<feature type="modified residue" description="4-aspartylphosphate" evidence="6">
    <location>
        <position position="51"/>
    </location>
</feature>
<feature type="DNA-binding region" description="OmpR/PhoB-type" evidence="7">
    <location>
        <begin position="123"/>
        <end position="221"/>
    </location>
</feature>
<dbReference type="InterPro" id="IPR011006">
    <property type="entry name" value="CheY-like_superfamily"/>
</dbReference>
<organism evidence="10 11">
    <name type="scientific">Alloacidobacterium dinghuense</name>
    <dbReference type="NCBI Taxonomy" id="2763107"/>
    <lineage>
        <taxon>Bacteria</taxon>
        <taxon>Pseudomonadati</taxon>
        <taxon>Acidobacteriota</taxon>
        <taxon>Terriglobia</taxon>
        <taxon>Terriglobales</taxon>
        <taxon>Acidobacteriaceae</taxon>
        <taxon>Alloacidobacterium</taxon>
    </lineage>
</organism>
<dbReference type="GO" id="GO:0006355">
    <property type="term" value="P:regulation of DNA-templated transcription"/>
    <property type="evidence" value="ECO:0007669"/>
    <property type="project" value="InterPro"/>
</dbReference>
<gene>
    <name evidence="10" type="ORF">H7849_09855</name>
</gene>
<evidence type="ECO:0000313" key="11">
    <source>
        <dbReference type="Proteomes" id="UP000515312"/>
    </source>
</evidence>
<keyword evidence="11" id="KW-1185">Reference proteome</keyword>
<dbReference type="EMBL" id="CP060394">
    <property type="protein sequence ID" value="QNI34170.1"/>
    <property type="molecule type" value="Genomic_DNA"/>
</dbReference>
<dbReference type="GO" id="GO:0000156">
    <property type="term" value="F:phosphorelay response regulator activity"/>
    <property type="evidence" value="ECO:0007669"/>
    <property type="project" value="TreeGrafter"/>
</dbReference>
<evidence type="ECO:0000256" key="7">
    <source>
        <dbReference type="PROSITE-ProRule" id="PRU01091"/>
    </source>
</evidence>
<dbReference type="RefSeq" id="WP_186746125.1">
    <property type="nucleotide sequence ID" value="NZ_CP060394.1"/>
</dbReference>
<proteinExistence type="predicted"/>
<dbReference type="InterPro" id="IPR016032">
    <property type="entry name" value="Sig_transdc_resp-reg_C-effctor"/>
</dbReference>
<evidence type="ECO:0000259" key="8">
    <source>
        <dbReference type="PROSITE" id="PS50110"/>
    </source>
</evidence>
<dbReference type="KEGG" id="adin:H7849_09855"/>
<evidence type="ECO:0000256" key="5">
    <source>
        <dbReference type="ARBA" id="ARBA00023163"/>
    </source>
</evidence>
<dbReference type="FunFam" id="1.10.10.10:FF:000005">
    <property type="entry name" value="Two-component system response regulator"/>
    <property type="match status" value="1"/>
</dbReference>
<accession>A0A7G8BNQ0</accession>
<dbReference type="InterPro" id="IPR036388">
    <property type="entry name" value="WH-like_DNA-bd_sf"/>
</dbReference>
<dbReference type="CDD" id="cd00383">
    <property type="entry name" value="trans_reg_C"/>
    <property type="match status" value="1"/>
</dbReference>
<dbReference type="PROSITE" id="PS51755">
    <property type="entry name" value="OMPR_PHOB"/>
    <property type="match status" value="1"/>
</dbReference>
<protein>
    <submittedName>
        <fullName evidence="10">Response regulator transcription factor</fullName>
    </submittedName>
</protein>
<feature type="domain" description="OmpR/PhoB-type" evidence="9">
    <location>
        <begin position="123"/>
        <end position="221"/>
    </location>
</feature>
<evidence type="ECO:0000256" key="3">
    <source>
        <dbReference type="ARBA" id="ARBA00023015"/>
    </source>
</evidence>
<evidence type="ECO:0000256" key="1">
    <source>
        <dbReference type="ARBA" id="ARBA00022553"/>
    </source>
</evidence>
<keyword evidence="3" id="KW-0805">Transcription regulation</keyword>
<dbReference type="SUPFAM" id="SSF46894">
    <property type="entry name" value="C-terminal effector domain of the bipartite response regulators"/>
    <property type="match status" value="1"/>
</dbReference>
<dbReference type="Pfam" id="PF00486">
    <property type="entry name" value="Trans_reg_C"/>
    <property type="match status" value="1"/>
</dbReference>
<dbReference type="GO" id="GO:0005829">
    <property type="term" value="C:cytosol"/>
    <property type="evidence" value="ECO:0007669"/>
    <property type="project" value="TreeGrafter"/>
</dbReference>
<dbReference type="GO" id="GO:0032993">
    <property type="term" value="C:protein-DNA complex"/>
    <property type="evidence" value="ECO:0007669"/>
    <property type="project" value="TreeGrafter"/>
</dbReference>
<sequence length="223" mass="25009">MRLLIAEDDRALGAFLKKGLETDGHQVTLVADGEAATDMVVTDTPDLMILDLNLPRKDGTEVLQFTRSVDDELPILVLTARTELATKIRCLDLGADDCMLKPFSLQELRARCRALIRRKREAGLVLRYRDLEVNRVDRTVKRAGESVQLTNKEFALLECLLLGRGRSISRGDLLQRVWEMNPTASTNVVDVYVNYLRRKLKDTGAEPLIKTVRGQGYSIGARA</sequence>
<dbReference type="PROSITE" id="PS50110">
    <property type="entry name" value="RESPONSE_REGULATORY"/>
    <property type="match status" value="1"/>
</dbReference>
<dbReference type="GO" id="GO:0000976">
    <property type="term" value="F:transcription cis-regulatory region binding"/>
    <property type="evidence" value="ECO:0007669"/>
    <property type="project" value="TreeGrafter"/>
</dbReference>
<name>A0A7G8BNQ0_9BACT</name>
<dbReference type="InterPro" id="IPR001867">
    <property type="entry name" value="OmpR/PhoB-type_DNA-bd"/>
</dbReference>
<dbReference type="InterPro" id="IPR039420">
    <property type="entry name" value="WalR-like"/>
</dbReference>
<dbReference type="Gene3D" id="3.40.50.2300">
    <property type="match status" value="1"/>
</dbReference>
<reference evidence="10 11" key="1">
    <citation type="submission" date="2020-08" db="EMBL/GenBank/DDBJ databases">
        <title>Edaphobacter telluris sp. nov. and Acidobacterium dinghuensis sp. nov., two acidobacteria isolated from forest soil.</title>
        <authorList>
            <person name="Fu J."/>
            <person name="Qiu L."/>
        </authorList>
    </citation>
    <scope>NUCLEOTIDE SEQUENCE [LARGE SCALE GENOMIC DNA]</scope>
    <source>
        <strain evidence="10">4Y35</strain>
    </source>
</reference>
<evidence type="ECO:0000256" key="6">
    <source>
        <dbReference type="PROSITE-ProRule" id="PRU00169"/>
    </source>
</evidence>
<dbReference type="PANTHER" id="PTHR48111:SF22">
    <property type="entry name" value="REGULATOR OF RPOS"/>
    <property type="match status" value="1"/>
</dbReference>